<dbReference type="Proteomes" id="UP000189229">
    <property type="component" value="Unassembled WGS sequence"/>
</dbReference>
<comment type="caution">
    <text evidence="3">The sequence shown here is derived from an EMBL/GenBank/DDBJ whole genome shotgun (WGS) entry which is preliminary data.</text>
</comment>
<gene>
    <name evidence="3" type="ORF">BZL29_1572</name>
    <name evidence="2" type="ORF">BZL30_0238</name>
</gene>
<accession>A0A1V3XVH6</accession>
<name>A0A1V3XVH6_MYCKA</name>
<reference evidence="4 5" key="1">
    <citation type="submission" date="2017-02" db="EMBL/GenBank/DDBJ databases">
        <title>Complete genome sequences of Mycobacterium kansasii strains isolated from rhesus macaques.</title>
        <authorList>
            <person name="Panda A."/>
            <person name="Nagaraj S."/>
            <person name="Zhao X."/>
            <person name="Tettelin H."/>
            <person name="Detolla L.J."/>
        </authorList>
    </citation>
    <scope>NUCLEOTIDE SEQUENCE [LARGE SCALE GENOMIC DNA]</scope>
    <source>
        <strain evidence="3 4">11-3469</strain>
        <strain evidence="2 5">11-3813</strain>
    </source>
</reference>
<evidence type="ECO:0000313" key="3">
    <source>
        <dbReference type="EMBL" id="OOK83205.1"/>
    </source>
</evidence>
<evidence type="ECO:0000313" key="5">
    <source>
        <dbReference type="Proteomes" id="UP000189229"/>
    </source>
</evidence>
<feature type="compositionally biased region" description="Basic residues" evidence="1">
    <location>
        <begin position="42"/>
        <end position="53"/>
    </location>
</feature>
<dbReference type="EMBL" id="MVBN01000001">
    <property type="protein sequence ID" value="OOK83205.1"/>
    <property type="molecule type" value="Genomic_DNA"/>
</dbReference>
<dbReference type="EMBL" id="MVBM01000001">
    <property type="protein sequence ID" value="OOK82050.1"/>
    <property type="molecule type" value="Genomic_DNA"/>
</dbReference>
<organism evidence="3 4">
    <name type="scientific">Mycobacterium kansasii</name>
    <dbReference type="NCBI Taxonomy" id="1768"/>
    <lineage>
        <taxon>Bacteria</taxon>
        <taxon>Bacillati</taxon>
        <taxon>Actinomycetota</taxon>
        <taxon>Actinomycetes</taxon>
        <taxon>Mycobacteriales</taxon>
        <taxon>Mycobacteriaceae</taxon>
        <taxon>Mycobacterium</taxon>
    </lineage>
</organism>
<sequence>MCKTVEKVRRTIAADPGSRCSAPTPWRAGVQHNRNVEGYLQRRQHRPWRNRGS</sequence>
<feature type="region of interest" description="Disordered" evidence="1">
    <location>
        <begin position="1"/>
        <end position="53"/>
    </location>
</feature>
<proteinExistence type="predicted"/>
<evidence type="ECO:0000256" key="1">
    <source>
        <dbReference type="SAM" id="MobiDB-lite"/>
    </source>
</evidence>
<dbReference type="Proteomes" id="UP000188532">
    <property type="component" value="Unassembled WGS sequence"/>
</dbReference>
<protein>
    <submittedName>
        <fullName evidence="3">Uncharacterized protein</fullName>
    </submittedName>
</protein>
<evidence type="ECO:0000313" key="2">
    <source>
        <dbReference type="EMBL" id="OOK82050.1"/>
    </source>
</evidence>
<dbReference type="AlphaFoldDB" id="A0A1V3XVH6"/>
<evidence type="ECO:0000313" key="4">
    <source>
        <dbReference type="Proteomes" id="UP000188532"/>
    </source>
</evidence>